<name>A0A2G8RGR8_9RHOB</name>
<dbReference type="Proteomes" id="UP000231259">
    <property type="component" value="Unassembled WGS sequence"/>
</dbReference>
<gene>
    <name evidence="1" type="ORF">P775_07800</name>
</gene>
<dbReference type="EMBL" id="AWWI01000058">
    <property type="protein sequence ID" value="PIL20764.1"/>
    <property type="molecule type" value="Genomic_DNA"/>
</dbReference>
<accession>A0A2G8RGR8</accession>
<reference evidence="1 2" key="1">
    <citation type="submission" date="2013-09" db="EMBL/GenBank/DDBJ databases">
        <title>Genome sequencing of Phaeobacter antarcticus sp. nov. SM1211.</title>
        <authorList>
            <person name="Zhang X.-Y."/>
            <person name="Liu C."/>
            <person name="Chen X.-L."/>
            <person name="Xie B.-B."/>
            <person name="Qin Q.-L."/>
            <person name="Rong J.-C."/>
            <person name="Zhang Y.-Z."/>
        </authorList>
    </citation>
    <scope>NUCLEOTIDE SEQUENCE [LARGE SCALE GENOMIC DNA]</scope>
    <source>
        <strain evidence="1 2">SM1211</strain>
    </source>
</reference>
<proteinExistence type="predicted"/>
<evidence type="ECO:0000313" key="2">
    <source>
        <dbReference type="Proteomes" id="UP000231259"/>
    </source>
</evidence>
<keyword evidence="2" id="KW-1185">Reference proteome</keyword>
<organism evidence="1 2">
    <name type="scientific">Puniceibacterium antarcticum</name>
    <dbReference type="NCBI Taxonomy" id="1206336"/>
    <lineage>
        <taxon>Bacteria</taxon>
        <taxon>Pseudomonadati</taxon>
        <taxon>Pseudomonadota</taxon>
        <taxon>Alphaproteobacteria</taxon>
        <taxon>Rhodobacterales</taxon>
        <taxon>Paracoccaceae</taxon>
        <taxon>Puniceibacterium</taxon>
    </lineage>
</organism>
<sequence>MAMRLSLPGKHPDVMRALWAVAQPQVAFALLTKNWAPPRSFWALWR</sequence>
<evidence type="ECO:0000313" key="1">
    <source>
        <dbReference type="EMBL" id="PIL20764.1"/>
    </source>
</evidence>
<dbReference type="AlphaFoldDB" id="A0A2G8RGR8"/>
<comment type="caution">
    <text evidence="1">The sequence shown here is derived from an EMBL/GenBank/DDBJ whole genome shotgun (WGS) entry which is preliminary data.</text>
</comment>
<protein>
    <submittedName>
        <fullName evidence="1">Uncharacterized protein</fullName>
    </submittedName>
</protein>